<feature type="transmembrane region" description="Helical" evidence="12">
    <location>
        <begin position="200"/>
        <end position="225"/>
    </location>
</feature>
<keyword evidence="5" id="KW-0631">Potassium channel</keyword>
<feature type="transmembrane region" description="Helical" evidence="12">
    <location>
        <begin position="167"/>
        <end position="188"/>
    </location>
</feature>
<dbReference type="AlphaFoldDB" id="A0A811TC96"/>
<name>A0A811TC96_9EURY</name>
<evidence type="ECO:0000313" key="15">
    <source>
        <dbReference type="Proteomes" id="UP000634805"/>
    </source>
</evidence>
<evidence type="ECO:0000256" key="11">
    <source>
        <dbReference type="ARBA" id="ARBA00023303"/>
    </source>
</evidence>
<evidence type="ECO:0000256" key="10">
    <source>
        <dbReference type="ARBA" id="ARBA00023136"/>
    </source>
</evidence>
<evidence type="ECO:0000256" key="6">
    <source>
        <dbReference type="ARBA" id="ARBA00022882"/>
    </source>
</evidence>
<keyword evidence="9" id="KW-0406">Ion transport</keyword>
<dbReference type="InterPro" id="IPR028325">
    <property type="entry name" value="VG_K_chnl"/>
</dbReference>
<dbReference type="PANTHER" id="PTHR11537">
    <property type="entry name" value="VOLTAGE-GATED POTASSIUM CHANNEL"/>
    <property type="match status" value="1"/>
</dbReference>
<dbReference type="GO" id="GO:0008076">
    <property type="term" value="C:voltage-gated potassium channel complex"/>
    <property type="evidence" value="ECO:0007669"/>
    <property type="project" value="InterPro"/>
</dbReference>
<keyword evidence="8 12" id="KW-1133">Transmembrane helix</keyword>
<keyword evidence="7" id="KW-0630">Potassium</keyword>
<reference evidence="14" key="1">
    <citation type="submission" date="2020-10" db="EMBL/GenBank/DDBJ databases">
        <authorList>
            <person name="Hahn C.J."/>
            <person name="Laso-Perez R."/>
            <person name="Vulcano F."/>
            <person name="Vaziourakis K.-M."/>
            <person name="Stokke R."/>
            <person name="Steen I.H."/>
            <person name="Teske A."/>
            <person name="Boetius A."/>
            <person name="Liebeke M."/>
            <person name="Amann R."/>
            <person name="Knittel K."/>
        </authorList>
    </citation>
    <scope>NUCLEOTIDE SEQUENCE</scope>
    <source>
        <strain evidence="14">Gfbio:e3339647-f889-4370-9287-4fb5cb688e4c:AG392D22_GoMArc1</strain>
    </source>
</reference>
<dbReference type="EMBL" id="CAJHIS010000039">
    <property type="protein sequence ID" value="CAD6494945.1"/>
    <property type="molecule type" value="Genomic_DNA"/>
</dbReference>
<proteinExistence type="predicted"/>
<keyword evidence="6" id="KW-0851">Voltage-gated channel</keyword>
<feature type="transmembrane region" description="Helical" evidence="12">
    <location>
        <begin position="20"/>
        <end position="41"/>
    </location>
</feature>
<evidence type="ECO:0000256" key="2">
    <source>
        <dbReference type="ARBA" id="ARBA00022448"/>
    </source>
</evidence>
<gene>
    <name evidence="14" type="ORF">EMLJLAPB_01032</name>
</gene>
<keyword evidence="2" id="KW-0813">Transport</keyword>
<keyword evidence="10 12" id="KW-0472">Membrane</keyword>
<evidence type="ECO:0000256" key="1">
    <source>
        <dbReference type="ARBA" id="ARBA00004141"/>
    </source>
</evidence>
<feature type="transmembrane region" description="Helical" evidence="12">
    <location>
        <begin position="53"/>
        <end position="69"/>
    </location>
</feature>
<dbReference type="InterPro" id="IPR005821">
    <property type="entry name" value="Ion_trans_dom"/>
</dbReference>
<evidence type="ECO:0000259" key="13">
    <source>
        <dbReference type="Pfam" id="PF00520"/>
    </source>
</evidence>
<evidence type="ECO:0000256" key="12">
    <source>
        <dbReference type="SAM" id="Phobius"/>
    </source>
</evidence>
<feature type="transmembrane region" description="Helical" evidence="12">
    <location>
        <begin position="81"/>
        <end position="100"/>
    </location>
</feature>
<keyword evidence="11" id="KW-0407">Ion channel</keyword>
<evidence type="ECO:0000256" key="4">
    <source>
        <dbReference type="ARBA" id="ARBA00022692"/>
    </source>
</evidence>
<dbReference type="GO" id="GO:0001508">
    <property type="term" value="P:action potential"/>
    <property type="evidence" value="ECO:0007669"/>
    <property type="project" value="TreeGrafter"/>
</dbReference>
<comment type="subcellular location">
    <subcellularLocation>
        <location evidence="1">Membrane</location>
        <topology evidence="1">Multi-pass membrane protein</topology>
    </subcellularLocation>
</comment>
<keyword evidence="4 12" id="KW-0812">Transmembrane</keyword>
<feature type="transmembrane region" description="Helical" evidence="12">
    <location>
        <begin position="141"/>
        <end position="161"/>
    </location>
</feature>
<dbReference type="PRINTS" id="PR00169">
    <property type="entry name" value="KCHANNEL"/>
</dbReference>
<dbReference type="Proteomes" id="UP000634805">
    <property type="component" value="Unassembled WGS sequence"/>
</dbReference>
<sequence length="264" mass="30082">MSSKDELATKIEKRIDTPMIILALLIIPVVVIELEIVPTNTYWVSCATKIDDGIWFAFLLEYLVLVSLYDDKVGYTKRSWLNLIILLLSPPLICPEGFALIRSLRSLRVLRLFRALRFLRIVIALKRGVKPISDVFVKNSLHYVTLITLLLIIFSGIAFSWLELRVISIQGIFQGVWWAITTVTTVGYGDLYPESHAGRILAAAVMIIGIGFVSVLTANISSYFVENDMNKESEDQDRKDENRLILKRLDELSKKIDEINRRLP</sequence>
<evidence type="ECO:0000256" key="3">
    <source>
        <dbReference type="ARBA" id="ARBA00022538"/>
    </source>
</evidence>
<organism evidence="14 15">
    <name type="scientific">Candidatus Argoarchaeum ethanivorans</name>
    <dbReference type="NCBI Taxonomy" id="2608793"/>
    <lineage>
        <taxon>Archaea</taxon>
        <taxon>Methanobacteriati</taxon>
        <taxon>Methanobacteriota</taxon>
        <taxon>Stenosarchaea group</taxon>
        <taxon>Methanomicrobia</taxon>
        <taxon>Methanosarcinales</taxon>
        <taxon>Methanosarcinales incertae sedis</taxon>
        <taxon>GOM Arc I cluster</taxon>
        <taxon>Candidatus Argoarchaeum</taxon>
    </lineage>
</organism>
<dbReference type="SUPFAM" id="SSF81324">
    <property type="entry name" value="Voltage-gated potassium channels"/>
    <property type="match status" value="1"/>
</dbReference>
<dbReference type="InterPro" id="IPR027359">
    <property type="entry name" value="Volt_channel_dom_sf"/>
</dbReference>
<feature type="domain" description="Ion transport" evidence="13">
    <location>
        <begin position="19"/>
        <end position="226"/>
    </location>
</feature>
<evidence type="ECO:0000256" key="8">
    <source>
        <dbReference type="ARBA" id="ARBA00022989"/>
    </source>
</evidence>
<dbReference type="Gene3D" id="1.20.120.350">
    <property type="entry name" value="Voltage-gated potassium channels. Chain C"/>
    <property type="match status" value="1"/>
</dbReference>
<keyword evidence="3" id="KW-0633">Potassium transport</keyword>
<evidence type="ECO:0000256" key="5">
    <source>
        <dbReference type="ARBA" id="ARBA00022826"/>
    </source>
</evidence>
<comment type="caution">
    <text evidence="14">The sequence shown here is derived from an EMBL/GenBank/DDBJ whole genome shotgun (WGS) entry which is preliminary data.</text>
</comment>
<dbReference type="Gene3D" id="1.10.287.70">
    <property type="match status" value="1"/>
</dbReference>
<evidence type="ECO:0000256" key="7">
    <source>
        <dbReference type="ARBA" id="ARBA00022958"/>
    </source>
</evidence>
<evidence type="ECO:0000313" key="14">
    <source>
        <dbReference type="EMBL" id="CAD6494945.1"/>
    </source>
</evidence>
<accession>A0A811TC96</accession>
<dbReference type="Pfam" id="PF00520">
    <property type="entry name" value="Ion_trans"/>
    <property type="match status" value="1"/>
</dbReference>
<dbReference type="GO" id="GO:0005249">
    <property type="term" value="F:voltage-gated potassium channel activity"/>
    <property type="evidence" value="ECO:0007669"/>
    <property type="project" value="InterPro"/>
</dbReference>
<protein>
    <submittedName>
        <fullName evidence="14">Ion transport protein</fullName>
    </submittedName>
</protein>
<dbReference type="PANTHER" id="PTHR11537:SF254">
    <property type="entry name" value="POTASSIUM VOLTAGE-GATED CHANNEL PROTEIN SHAB"/>
    <property type="match status" value="1"/>
</dbReference>
<evidence type="ECO:0000256" key="9">
    <source>
        <dbReference type="ARBA" id="ARBA00023065"/>
    </source>
</evidence>